<dbReference type="OrthoDB" id="77805at2157"/>
<dbReference type="RefSeq" id="WP_091699020.1">
    <property type="nucleotide sequence ID" value="NZ_FOAK01000003.1"/>
</dbReference>
<proteinExistence type="predicted"/>
<gene>
    <name evidence="1" type="ORF">SAMN05216439_1168</name>
</gene>
<name>A0A1H7I7W4_9EURY</name>
<sequence length="426" mass="49218">MLSNKQYWNWGETSPKSKDFFNNSNAWINIAEGAVRSSKTVTCSARWLKFLCESPHEEFLMSGKTITTLKRNVLTNFFKMLNTEDIWYHHDRYENILEVEDKTIYLMGFNDEGATDVVAGMTVGGWYGDEVTRNPKSTIEIAISRCSLPGAKMFLNMNPSSPYHFLYTDYINNKELLQAGTVKVWKFLLEDNPNLPKQYVDELVRVNKKNPLFYKRNILGQWVIAEGAIYDMFDEDVHVYNSPVEVDDMNITCDYGVSTVTTFGVIGYKKDLVDGNTYYLMDETYYDAETKGVTQSDTDRVDDLVKLQDKHHLNKNNTIFLPHDAASLKAAAKKDKRIKMKVKTYAPDTFEDITTIQNLFATNRFFIHSKCKNSITQAQSYCWDTKAQQRGEDKPLKVDDHCPDMWRGGILGPRKNGFQLRKRKKR</sequence>
<protein>
    <submittedName>
        <fullName evidence="1">Phage terminase, large subunit, PBSX family</fullName>
    </submittedName>
</protein>
<accession>A0A1H7I7W4</accession>
<dbReference type="STRING" id="190974.SAMN05216439_1168"/>
<evidence type="ECO:0000313" key="1">
    <source>
        <dbReference type="EMBL" id="SEK58596.1"/>
    </source>
</evidence>
<dbReference type="Proteomes" id="UP000199506">
    <property type="component" value="Unassembled WGS sequence"/>
</dbReference>
<dbReference type="Gene3D" id="3.30.420.280">
    <property type="match status" value="1"/>
</dbReference>
<dbReference type="AlphaFoldDB" id="A0A1H7I7W4"/>
<dbReference type="EMBL" id="FOAK01000003">
    <property type="protein sequence ID" value="SEK58596.1"/>
    <property type="molecule type" value="Genomic_DNA"/>
</dbReference>
<evidence type="ECO:0000313" key="2">
    <source>
        <dbReference type="Proteomes" id="UP000199506"/>
    </source>
</evidence>
<dbReference type="InterPro" id="IPR006437">
    <property type="entry name" value="Phage_terminase_lsu"/>
</dbReference>
<dbReference type="NCBIfam" id="TIGR01547">
    <property type="entry name" value="phage_term_2"/>
    <property type="match status" value="1"/>
</dbReference>
<reference evidence="1 2" key="1">
    <citation type="submission" date="2016-10" db="EMBL/GenBank/DDBJ databases">
        <authorList>
            <person name="de Groot N.N."/>
        </authorList>
    </citation>
    <scope>NUCLEOTIDE SEQUENCE [LARGE SCALE GENOMIC DNA]</scope>
    <source>
        <strain evidence="1 2">DSM 11978</strain>
    </source>
</reference>
<dbReference type="Pfam" id="PF03237">
    <property type="entry name" value="Terminase_6N"/>
    <property type="match status" value="1"/>
</dbReference>
<dbReference type="Gene3D" id="3.40.50.300">
    <property type="entry name" value="P-loop containing nucleotide triphosphate hydrolases"/>
    <property type="match status" value="1"/>
</dbReference>
<dbReference type="InterPro" id="IPR027417">
    <property type="entry name" value="P-loop_NTPase"/>
</dbReference>
<organism evidence="1 2">
    <name type="scientific">Methanobrevibacter gottschalkii</name>
    <dbReference type="NCBI Taxonomy" id="190974"/>
    <lineage>
        <taxon>Archaea</taxon>
        <taxon>Methanobacteriati</taxon>
        <taxon>Methanobacteriota</taxon>
        <taxon>Methanomada group</taxon>
        <taxon>Methanobacteria</taxon>
        <taxon>Methanobacteriales</taxon>
        <taxon>Methanobacteriaceae</taxon>
        <taxon>Methanobrevibacter</taxon>
    </lineage>
</organism>